<dbReference type="EMBL" id="JANDBD010000022">
    <property type="protein sequence ID" value="MCP9276912.1"/>
    <property type="molecule type" value="Genomic_DNA"/>
</dbReference>
<reference evidence="1 2" key="1">
    <citation type="submission" date="2022-06" db="EMBL/GenBank/DDBJ databases">
        <title>Mycolicibacterium sp. CAU 1645 isolated from seawater.</title>
        <authorList>
            <person name="Kim W."/>
        </authorList>
    </citation>
    <scope>NUCLEOTIDE SEQUENCE [LARGE SCALE GENOMIC DNA]</scope>
    <source>
        <strain evidence="1 2">CAU 1645</strain>
    </source>
</reference>
<dbReference type="RefSeq" id="WP_255065203.1">
    <property type="nucleotide sequence ID" value="NZ_JANDBD010000022.1"/>
</dbReference>
<accession>A0ABT1MGM2</accession>
<protein>
    <recommendedName>
        <fullName evidence="3">ESAT-6-like protein EsxB</fullName>
    </recommendedName>
</protein>
<keyword evidence="2" id="KW-1185">Reference proteome</keyword>
<evidence type="ECO:0000313" key="1">
    <source>
        <dbReference type="EMBL" id="MCP9276912.1"/>
    </source>
</evidence>
<comment type="caution">
    <text evidence="1">The sequence shown here is derived from an EMBL/GenBank/DDBJ whole genome shotgun (WGS) entry which is preliminary data.</text>
</comment>
<sequence length="98" mass="10299">MTLVQYNQGLLMDARGQIASAAQRTIDNHSQSVNIATRNQDNLEGSTGMNFQSVISKLNHDYTQAQELIDRAGAALEAATQGMGDGDGRAAAQYGGGA</sequence>
<dbReference type="InterPro" id="IPR036689">
    <property type="entry name" value="ESAT-6-like_sf"/>
</dbReference>
<evidence type="ECO:0000313" key="2">
    <source>
        <dbReference type="Proteomes" id="UP001651690"/>
    </source>
</evidence>
<dbReference type="SUPFAM" id="SSF140453">
    <property type="entry name" value="EsxAB dimer-like"/>
    <property type="match status" value="1"/>
</dbReference>
<dbReference type="Proteomes" id="UP001651690">
    <property type="component" value="Unassembled WGS sequence"/>
</dbReference>
<gene>
    <name evidence="1" type="ORF">NM203_32510</name>
</gene>
<proteinExistence type="predicted"/>
<organism evidence="1 2">
    <name type="scientific">Mycolicibacterium arenosum</name>
    <dbReference type="NCBI Taxonomy" id="2952157"/>
    <lineage>
        <taxon>Bacteria</taxon>
        <taxon>Bacillati</taxon>
        <taxon>Actinomycetota</taxon>
        <taxon>Actinomycetes</taxon>
        <taxon>Mycobacteriales</taxon>
        <taxon>Mycobacteriaceae</taxon>
        <taxon>Mycolicibacterium</taxon>
    </lineage>
</organism>
<evidence type="ECO:0008006" key="3">
    <source>
        <dbReference type="Google" id="ProtNLM"/>
    </source>
</evidence>
<name>A0ABT1MGM2_9MYCO</name>